<keyword evidence="3" id="KW-1185">Reference proteome</keyword>
<gene>
    <name evidence="2" type="ORF">SCHPADRAFT_1002353</name>
</gene>
<name>A0A0H2RNP3_9AGAM</name>
<dbReference type="AlphaFoldDB" id="A0A0H2RNP3"/>
<evidence type="ECO:0000313" key="2">
    <source>
        <dbReference type="EMBL" id="KLO06426.1"/>
    </source>
</evidence>
<proteinExistence type="predicted"/>
<accession>A0A0H2RNP3</accession>
<reference evidence="2 3" key="1">
    <citation type="submission" date="2015-04" db="EMBL/GenBank/DDBJ databases">
        <title>Complete genome sequence of Schizopora paradoxa KUC8140, a cosmopolitan wood degrader in East Asia.</title>
        <authorList>
            <consortium name="DOE Joint Genome Institute"/>
            <person name="Min B."/>
            <person name="Park H."/>
            <person name="Jang Y."/>
            <person name="Kim J.-J."/>
            <person name="Kim K.H."/>
            <person name="Pangilinan J."/>
            <person name="Lipzen A."/>
            <person name="Riley R."/>
            <person name="Grigoriev I.V."/>
            <person name="Spatafora J.W."/>
            <person name="Choi I.-G."/>
        </authorList>
    </citation>
    <scope>NUCLEOTIDE SEQUENCE [LARGE SCALE GENOMIC DNA]</scope>
    <source>
        <strain evidence="2 3">KUC8140</strain>
    </source>
</reference>
<feature type="compositionally biased region" description="Polar residues" evidence="1">
    <location>
        <begin position="11"/>
        <end position="24"/>
    </location>
</feature>
<protein>
    <submittedName>
        <fullName evidence="2">Uncharacterized protein</fullName>
    </submittedName>
</protein>
<dbReference type="Proteomes" id="UP000053477">
    <property type="component" value="Unassembled WGS sequence"/>
</dbReference>
<sequence>MSYNYFIPISRTDTQSTDSTNATAPNLPGPGRNLGRLLDSVGKRLEFFLSKCATRFGIDPVAVAREIRLLRRTEELTIAERYSQSSCQLSNREVKILKKLCEKLMKLAGSRVISTQLDALEELTSLAIEDSLIRRILAGCERGYLEPKFLEPELLLASAKALASVKEAETHELWSSVLLRPDMNMLDPKLEESIKSSLLDPNTSFIAARHLSNIVLSSKWEVTRAMTGNYILTASKTWWNIEWLNFCKCLSIVMQSAHGHAAVGIQLNILLVWDRENRVNVAKEMIREWRLFSNIFNVLCSVPHIELIAGNDPSDFETSFVGVTNWNLDACAKFVVAFLSTLSGSDSFVEQVMFIQHLDTATHRLLEGTALLDELCIAYCHLRRFHAENSSAIPVLSNSYKYIGPISALAKALEEYMYRSLTLKFDSNLNFSTSSPHRRSLAAFIAVKFGSVNRYCKLAMSCDKGRILKPFLFSHDIAKKVNNSTYIEWPTSEPLPKDAIWGEREHCMIRWVVGGVCRYIVRDPFSHQFSGFGRASEIIFHKYSNQEIRVDILLYHDLDTLLVHVEKDDIFNASGHFPILTGFDESGHALYFAHSSNFDTCVADGSSNAVFKSNYGFTSSSDTFSVPVLRWDPSYFSAHPKICREGAIDPTGPLHWLELWPMETPHFRTIAGKNEFKYLETWLLPLLKKQADAVVRRSTQFKRHKKGKPGAETRNSVDTYLRISSTEALNDFRALPFAENRSLTPFSMNEGEFVNADSYSLQANAIVLKDGESEDDVEYLKEKIRRLEEKNSWLEAELRDARC</sequence>
<organism evidence="2 3">
    <name type="scientific">Schizopora paradoxa</name>
    <dbReference type="NCBI Taxonomy" id="27342"/>
    <lineage>
        <taxon>Eukaryota</taxon>
        <taxon>Fungi</taxon>
        <taxon>Dikarya</taxon>
        <taxon>Basidiomycota</taxon>
        <taxon>Agaricomycotina</taxon>
        <taxon>Agaricomycetes</taxon>
        <taxon>Hymenochaetales</taxon>
        <taxon>Schizoporaceae</taxon>
        <taxon>Schizopora</taxon>
    </lineage>
</organism>
<evidence type="ECO:0000256" key="1">
    <source>
        <dbReference type="SAM" id="MobiDB-lite"/>
    </source>
</evidence>
<dbReference type="OrthoDB" id="3332345at2759"/>
<feature type="region of interest" description="Disordered" evidence="1">
    <location>
        <begin position="10"/>
        <end position="30"/>
    </location>
</feature>
<dbReference type="EMBL" id="KQ086208">
    <property type="protein sequence ID" value="KLO06426.1"/>
    <property type="molecule type" value="Genomic_DNA"/>
</dbReference>
<evidence type="ECO:0000313" key="3">
    <source>
        <dbReference type="Proteomes" id="UP000053477"/>
    </source>
</evidence>
<dbReference type="InParanoid" id="A0A0H2RNP3"/>